<evidence type="ECO:0000313" key="8">
    <source>
        <dbReference type="EMBL" id="QHM73648.1"/>
    </source>
</evidence>
<evidence type="ECO:0000256" key="5">
    <source>
        <dbReference type="ARBA" id="ARBA00022679"/>
    </source>
</evidence>
<dbReference type="EMBL" id="CP028271">
    <property type="protein sequence ID" value="QHM73648.1"/>
    <property type="molecule type" value="Genomic_DNA"/>
</dbReference>
<dbReference type="OrthoDB" id="6579243at2"/>
<dbReference type="GO" id="GO:0016757">
    <property type="term" value="F:glycosyltransferase activity"/>
    <property type="evidence" value="ECO:0007669"/>
    <property type="project" value="UniProtKB-KW"/>
</dbReference>
<evidence type="ECO:0000256" key="6">
    <source>
        <dbReference type="ARBA" id="ARBA00022741"/>
    </source>
</evidence>
<dbReference type="GO" id="GO:0051191">
    <property type="term" value="P:prosthetic group biosynthetic process"/>
    <property type="evidence" value="ECO:0007669"/>
    <property type="project" value="TreeGrafter"/>
</dbReference>
<evidence type="ECO:0000256" key="4">
    <source>
        <dbReference type="ARBA" id="ARBA00020625"/>
    </source>
</evidence>
<comment type="similarity">
    <text evidence="2">Belongs to the CitG/MdcB family.</text>
</comment>
<evidence type="ECO:0000256" key="1">
    <source>
        <dbReference type="ARBA" id="ARBA00001210"/>
    </source>
</evidence>
<proteinExistence type="inferred from homology"/>
<keyword evidence="8" id="KW-0328">Glycosyltransferase</keyword>
<keyword evidence="9" id="KW-1185">Reference proteome</keyword>
<keyword evidence="7" id="KW-0067">ATP-binding</keyword>
<dbReference type="AlphaFoldDB" id="A0A6P1Q6R1"/>
<keyword evidence="6" id="KW-0547">Nucleotide-binding</keyword>
<dbReference type="EC" id="2.4.2.52" evidence="3"/>
<dbReference type="GO" id="GO:0046917">
    <property type="term" value="F:triphosphoribosyl-dephospho-CoA synthase activity"/>
    <property type="evidence" value="ECO:0007669"/>
    <property type="project" value="UniProtKB-EC"/>
</dbReference>
<dbReference type="PANTHER" id="PTHR30201">
    <property type="entry name" value="TRIPHOSPHORIBOSYL-DEPHOSPHO-COA SYNTHASE"/>
    <property type="match status" value="1"/>
</dbReference>
<organism evidence="8 9">
    <name type="scientific">Mixta intestinalis</name>
    <dbReference type="NCBI Taxonomy" id="1615494"/>
    <lineage>
        <taxon>Bacteria</taxon>
        <taxon>Pseudomonadati</taxon>
        <taxon>Pseudomonadota</taxon>
        <taxon>Gammaproteobacteria</taxon>
        <taxon>Enterobacterales</taxon>
        <taxon>Erwiniaceae</taxon>
        <taxon>Mixta</taxon>
    </lineage>
</organism>
<protein>
    <recommendedName>
        <fullName evidence="4">2-(5''-triphosphoribosyl)-3'-dephosphocoenzyme-A synthase</fullName>
        <ecNumber evidence="3">2.4.2.52</ecNumber>
    </recommendedName>
</protein>
<dbReference type="KEGG" id="mint:C7M51_04002"/>
<dbReference type="GO" id="GO:0005524">
    <property type="term" value="F:ATP binding"/>
    <property type="evidence" value="ECO:0007669"/>
    <property type="project" value="UniProtKB-KW"/>
</dbReference>
<reference evidence="8 9" key="1">
    <citation type="submission" date="2018-03" db="EMBL/GenBank/DDBJ databases">
        <title>Pantoea intestinalis SRCM103226 isolated form the mealworm.</title>
        <authorList>
            <person name="Jeong D.-Y."/>
            <person name="Kim J.W."/>
        </authorList>
    </citation>
    <scope>NUCLEOTIDE SEQUENCE [LARGE SCALE GENOMIC DNA]</scope>
    <source>
        <strain evidence="8 9">SRCM103226</strain>
    </source>
</reference>
<dbReference type="RefSeq" id="WP_160623246.1">
    <property type="nucleotide sequence ID" value="NZ_CP028271.1"/>
</dbReference>
<gene>
    <name evidence="8" type="primary">citG_2</name>
    <name evidence="8" type="ORF">C7M51_04002</name>
</gene>
<name>A0A6P1Q6R1_9GAMM</name>
<sequence>MNIQTATEMPVSIKGKVIHDVLTSLEDLDRLQPSLTLLDHPELPHNWQHLLKDCYQCGEQQAQQDIALTALPNQLVQASTLWLQGFGVLCAAAGRMAALDQPLTCNRLCDLASQLCIDLPAIDSEARGGFYTIRSVALPAWRRLLRDRHSSDVCIQQTLLHLLAWKSDVPGVRQQAQRLLWMGGVLGEKGITALLTLDNELSAQQFSWAKLWALLAITGFLARYPAGPIFVD</sequence>
<dbReference type="Proteomes" id="UP000464053">
    <property type="component" value="Chromosome"/>
</dbReference>
<dbReference type="InterPro" id="IPR002736">
    <property type="entry name" value="CitG"/>
</dbReference>
<comment type="catalytic activity">
    <reaction evidence="1">
        <text>3'-dephospho-CoA + ATP = 2'-(5''-triphospho-alpha-D-ribosyl)-3'-dephospho-CoA + adenine</text>
        <dbReference type="Rhea" id="RHEA:15117"/>
        <dbReference type="ChEBI" id="CHEBI:16708"/>
        <dbReference type="ChEBI" id="CHEBI:30616"/>
        <dbReference type="ChEBI" id="CHEBI:57328"/>
        <dbReference type="ChEBI" id="CHEBI:61378"/>
        <dbReference type="EC" id="2.4.2.52"/>
    </reaction>
</comment>
<evidence type="ECO:0000256" key="2">
    <source>
        <dbReference type="ARBA" id="ARBA00006812"/>
    </source>
</evidence>
<accession>A0A6P1Q6R1</accession>
<keyword evidence="5 8" id="KW-0808">Transferase</keyword>
<evidence type="ECO:0000256" key="3">
    <source>
        <dbReference type="ARBA" id="ARBA00012074"/>
    </source>
</evidence>
<evidence type="ECO:0000256" key="7">
    <source>
        <dbReference type="ARBA" id="ARBA00022840"/>
    </source>
</evidence>
<evidence type="ECO:0000313" key="9">
    <source>
        <dbReference type="Proteomes" id="UP000464053"/>
    </source>
</evidence>
<dbReference type="PANTHER" id="PTHR30201:SF2">
    <property type="entry name" value="2-(5''-TRIPHOSPHORIBOSYL)-3'-DEPHOSPHOCOENZYME-A SYNTHASE"/>
    <property type="match status" value="1"/>
</dbReference>